<gene>
    <name evidence="10" type="ORF">RSDT_0754</name>
</gene>
<organism evidence="10 11">
    <name type="scientific">Candidatus Desulfovibrio trichonymphae</name>
    <dbReference type="NCBI Taxonomy" id="1725232"/>
    <lineage>
        <taxon>Bacteria</taxon>
        <taxon>Pseudomonadati</taxon>
        <taxon>Thermodesulfobacteriota</taxon>
        <taxon>Desulfovibrionia</taxon>
        <taxon>Desulfovibrionales</taxon>
        <taxon>Desulfovibrionaceae</taxon>
        <taxon>Desulfovibrio</taxon>
    </lineage>
</organism>
<protein>
    <submittedName>
        <fullName evidence="10">Putative glycosyltransferase involved in cell wall biogenesis</fullName>
    </submittedName>
</protein>
<dbReference type="PANTHER" id="PTHR12726:SF0">
    <property type="entry name" value="CERAMIDE GLUCOSYLTRANSFERASE"/>
    <property type="match status" value="1"/>
</dbReference>
<dbReference type="KEGG" id="dtr:RSDT_0754"/>
<keyword evidence="5 10" id="KW-0808">Transferase</keyword>
<dbReference type="GO" id="GO:0016020">
    <property type="term" value="C:membrane"/>
    <property type="evidence" value="ECO:0007669"/>
    <property type="project" value="UniProtKB-SubCell"/>
</dbReference>
<reference evidence="10 11" key="1">
    <citation type="journal article" date="2017" name="ISME J.">
        <title>Genome of 'Ca. Desulfovibrio trichonymphae', an H2-oxidizing bacterium in a tripartite symbiotic system within a protist cell in the termite gut.</title>
        <authorList>
            <person name="Kuwahara H."/>
            <person name="Yuki M."/>
            <person name="Izawa K."/>
            <person name="Ohkuma M."/>
            <person name="Hongoh Y."/>
        </authorList>
    </citation>
    <scope>NUCLEOTIDE SEQUENCE [LARGE SCALE GENOMIC DNA]</scope>
    <source>
        <strain evidence="10 11">Rs-N31</strain>
    </source>
</reference>
<keyword evidence="6 9" id="KW-0812">Transmembrane</keyword>
<feature type="transmembrane region" description="Helical" evidence="9">
    <location>
        <begin position="282"/>
        <end position="307"/>
    </location>
</feature>
<dbReference type="Gene3D" id="3.90.550.10">
    <property type="entry name" value="Spore Coat Polysaccharide Biosynthesis Protein SpsA, Chain A"/>
    <property type="match status" value="1"/>
</dbReference>
<accession>A0A1J1DR10</accession>
<dbReference type="Proteomes" id="UP000242645">
    <property type="component" value="Chromosome"/>
</dbReference>
<proteinExistence type="predicted"/>
<evidence type="ECO:0000313" key="11">
    <source>
        <dbReference type="Proteomes" id="UP000242645"/>
    </source>
</evidence>
<dbReference type="SUPFAM" id="SSF53448">
    <property type="entry name" value="Nucleotide-diphospho-sugar transferases"/>
    <property type="match status" value="1"/>
</dbReference>
<feature type="transmembrane region" description="Helical" evidence="9">
    <location>
        <begin position="343"/>
        <end position="362"/>
    </location>
</feature>
<evidence type="ECO:0000256" key="6">
    <source>
        <dbReference type="ARBA" id="ARBA00022692"/>
    </source>
</evidence>
<dbReference type="InterPro" id="IPR029044">
    <property type="entry name" value="Nucleotide-diphossugar_trans"/>
</dbReference>
<name>A0A1J1DR10_9BACT</name>
<keyword evidence="11" id="KW-1185">Reference proteome</keyword>
<evidence type="ECO:0000256" key="2">
    <source>
        <dbReference type="ARBA" id="ARBA00004760"/>
    </source>
</evidence>
<keyword evidence="7 9" id="KW-1133">Transmembrane helix</keyword>
<evidence type="ECO:0000256" key="7">
    <source>
        <dbReference type="ARBA" id="ARBA00022989"/>
    </source>
</evidence>
<evidence type="ECO:0000256" key="8">
    <source>
        <dbReference type="ARBA" id="ARBA00023136"/>
    </source>
</evidence>
<comment type="pathway">
    <text evidence="3">Sphingolipid metabolism.</text>
</comment>
<dbReference type="AlphaFoldDB" id="A0A1J1DR10"/>
<evidence type="ECO:0000256" key="3">
    <source>
        <dbReference type="ARBA" id="ARBA00004991"/>
    </source>
</evidence>
<comment type="subcellular location">
    <subcellularLocation>
        <location evidence="1">Membrane</location>
        <topology evidence="1">Multi-pass membrane protein</topology>
    </subcellularLocation>
</comment>
<evidence type="ECO:0000256" key="5">
    <source>
        <dbReference type="ARBA" id="ARBA00022679"/>
    </source>
</evidence>
<evidence type="ECO:0000256" key="1">
    <source>
        <dbReference type="ARBA" id="ARBA00004141"/>
    </source>
</evidence>
<comment type="pathway">
    <text evidence="2">Lipid metabolism; sphingolipid metabolism.</text>
</comment>
<evidence type="ECO:0000313" key="10">
    <source>
        <dbReference type="EMBL" id="BAV92266.1"/>
    </source>
</evidence>
<dbReference type="RefSeq" id="WP_096399780.1">
    <property type="nucleotide sequence ID" value="NZ_AP017368.1"/>
</dbReference>
<keyword evidence="8 9" id="KW-0472">Membrane</keyword>
<dbReference type="GO" id="GO:0008120">
    <property type="term" value="F:ceramide glucosyltransferase activity"/>
    <property type="evidence" value="ECO:0007669"/>
    <property type="project" value="TreeGrafter"/>
</dbReference>
<dbReference type="InterPro" id="IPR025993">
    <property type="entry name" value="Ceramide_glucosylTrfase"/>
</dbReference>
<keyword evidence="4" id="KW-0328">Glycosyltransferase</keyword>
<evidence type="ECO:0000256" key="4">
    <source>
        <dbReference type="ARBA" id="ARBA00022676"/>
    </source>
</evidence>
<sequence length="393" mass="42262">MILLWLLPAVAQVVFLLLLARAGRGLAVQEAVDRAADSAVPEDRWPGVGLVIPVAGAHPRMADALKSLLGQDYPCLLPVLVTATEEEPAAALIHDLQKSFPAARHVVSGQAQGCGQKNYNSLSGVAALGGKADVLVFCDSTHLARPDFLRSLVGPIARGEAEFCTGYHFVRPRDARPVTLAYALCVLLLRLLQALAPFTQPWGGAMAMSRAAFTRCSVAELWARNVVDDCSLAGVLPACGARVRLCPCALLATDAIAYPLPVWRAWMNRQVLFLKFCVPEQWLSLGLMALCMLLPLCCAVAALFAALLHLMPGAAMPAALLHLAALTGILYVWRGFLLTPVPFLPWLWAFVYAVCMFAYVYAAGLTAKGIVWHGIDYTVGRGGTVLAMRHGRQ</sequence>
<dbReference type="PANTHER" id="PTHR12726">
    <property type="entry name" value="CERAMIDE GLUCOSYLTRANSFERASE"/>
    <property type="match status" value="1"/>
</dbReference>
<evidence type="ECO:0000256" key="9">
    <source>
        <dbReference type="SAM" id="Phobius"/>
    </source>
</evidence>
<feature type="transmembrane region" description="Helical" evidence="9">
    <location>
        <begin position="319"/>
        <end position="337"/>
    </location>
</feature>
<dbReference type="Pfam" id="PF13506">
    <property type="entry name" value="Glyco_transf_21"/>
    <property type="match status" value="1"/>
</dbReference>
<dbReference type="EMBL" id="AP017368">
    <property type="protein sequence ID" value="BAV92266.1"/>
    <property type="molecule type" value="Genomic_DNA"/>
</dbReference>
<dbReference type="OrthoDB" id="128106at2"/>
<dbReference type="GO" id="GO:0006679">
    <property type="term" value="P:glucosylceramide biosynthetic process"/>
    <property type="evidence" value="ECO:0007669"/>
    <property type="project" value="TreeGrafter"/>
</dbReference>